<proteinExistence type="predicted"/>
<gene>
    <name evidence="1" type="ORF">BDR25DRAFT_328646</name>
</gene>
<dbReference type="EMBL" id="MU003529">
    <property type="protein sequence ID" value="KAF2465638.1"/>
    <property type="molecule type" value="Genomic_DNA"/>
</dbReference>
<keyword evidence="2" id="KW-1185">Reference proteome</keyword>
<reference evidence="1" key="1">
    <citation type="journal article" date="2020" name="Stud. Mycol.">
        <title>101 Dothideomycetes genomes: a test case for predicting lifestyles and emergence of pathogens.</title>
        <authorList>
            <person name="Haridas S."/>
            <person name="Albert R."/>
            <person name="Binder M."/>
            <person name="Bloem J."/>
            <person name="Labutti K."/>
            <person name="Salamov A."/>
            <person name="Andreopoulos B."/>
            <person name="Baker S."/>
            <person name="Barry K."/>
            <person name="Bills G."/>
            <person name="Bluhm B."/>
            <person name="Cannon C."/>
            <person name="Castanera R."/>
            <person name="Culley D."/>
            <person name="Daum C."/>
            <person name="Ezra D."/>
            <person name="Gonzalez J."/>
            <person name="Henrissat B."/>
            <person name="Kuo A."/>
            <person name="Liang C."/>
            <person name="Lipzen A."/>
            <person name="Lutzoni F."/>
            <person name="Magnuson J."/>
            <person name="Mondo S."/>
            <person name="Nolan M."/>
            <person name="Ohm R."/>
            <person name="Pangilinan J."/>
            <person name="Park H.-J."/>
            <person name="Ramirez L."/>
            <person name="Alfaro M."/>
            <person name="Sun H."/>
            <person name="Tritt A."/>
            <person name="Yoshinaga Y."/>
            <person name="Zwiers L.-H."/>
            <person name="Turgeon B."/>
            <person name="Goodwin S."/>
            <person name="Spatafora J."/>
            <person name="Crous P."/>
            <person name="Grigoriev I."/>
        </authorList>
    </citation>
    <scope>NUCLEOTIDE SEQUENCE</scope>
    <source>
        <strain evidence="1">ATCC 200398</strain>
    </source>
</reference>
<name>A0ACB6QGE6_9PLEO</name>
<protein>
    <submittedName>
        <fullName evidence="1">NAD(P)-binding protein</fullName>
    </submittedName>
</protein>
<dbReference type="Proteomes" id="UP000799755">
    <property type="component" value="Unassembled WGS sequence"/>
</dbReference>
<organism evidence="1 2">
    <name type="scientific">Lindgomyces ingoldianus</name>
    <dbReference type="NCBI Taxonomy" id="673940"/>
    <lineage>
        <taxon>Eukaryota</taxon>
        <taxon>Fungi</taxon>
        <taxon>Dikarya</taxon>
        <taxon>Ascomycota</taxon>
        <taxon>Pezizomycotina</taxon>
        <taxon>Dothideomycetes</taxon>
        <taxon>Pleosporomycetidae</taxon>
        <taxon>Pleosporales</taxon>
        <taxon>Lindgomycetaceae</taxon>
        <taxon>Lindgomyces</taxon>
    </lineage>
</organism>
<comment type="caution">
    <text evidence="1">The sequence shown here is derived from an EMBL/GenBank/DDBJ whole genome shotgun (WGS) entry which is preliminary data.</text>
</comment>
<evidence type="ECO:0000313" key="1">
    <source>
        <dbReference type="EMBL" id="KAF2465638.1"/>
    </source>
</evidence>
<evidence type="ECO:0000313" key="2">
    <source>
        <dbReference type="Proteomes" id="UP000799755"/>
    </source>
</evidence>
<sequence>MSISRLSILPRSSSRCASSTRPGRLSGKTALVTGSSSGLGRAIVKAYAYEGANVCCVDLYPHLRNATNPDTGKADHLYNRIVTGTPTHELLTHTHGGKHVFIKADLTRAEEVEGAVLSCVKEFGRLDIIVNNAGISIESTHLRPMRIHETDEADYDKTMAINTKAMFLGCKYAIREMLKQELLPDCIGDRGWIINTASIQGFVGYFGTPSYAASKGAAVMLTRQVALDQGFQRGVVLPALDYGKERIHCNALCPGFLKTAMTQNIQNEPETLRKINDAHVLGGMGDPDDVARVAVFLASDDARWVTGVPLPIDGGFLCQ</sequence>
<accession>A0ACB6QGE6</accession>